<dbReference type="Proteomes" id="UP000679691">
    <property type="component" value="Unassembled WGS sequence"/>
</dbReference>
<gene>
    <name evidence="6" type="ORF">J5U18_13210</name>
</gene>
<protein>
    <recommendedName>
        <fullName evidence="1">peptidylprolyl isomerase</fullName>
        <ecNumber evidence="1">5.2.1.8</ecNumber>
    </recommendedName>
</protein>
<dbReference type="InterPro" id="IPR002130">
    <property type="entry name" value="Cyclophilin-type_PPIase_dom"/>
</dbReference>
<dbReference type="EMBL" id="JAGKSB010000020">
    <property type="protein sequence ID" value="MBP3944496.1"/>
    <property type="molecule type" value="Genomic_DNA"/>
</dbReference>
<evidence type="ECO:0000256" key="2">
    <source>
        <dbReference type="ARBA" id="ARBA00023110"/>
    </source>
</evidence>
<evidence type="ECO:0000259" key="5">
    <source>
        <dbReference type="PROSITE" id="PS50072"/>
    </source>
</evidence>
<dbReference type="RefSeq" id="WP_353548011.1">
    <property type="nucleotide sequence ID" value="NZ_JAGKSB010000020.1"/>
</dbReference>
<dbReference type="Gene3D" id="2.40.100.10">
    <property type="entry name" value="Cyclophilin-like"/>
    <property type="match status" value="1"/>
</dbReference>
<dbReference type="Pfam" id="PF00160">
    <property type="entry name" value="Pro_isomerase"/>
    <property type="match status" value="1"/>
</dbReference>
<keyword evidence="4" id="KW-0732">Signal</keyword>
<dbReference type="SUPFAM" id="SSF50891">
    <property type="entry name" value="Cyclophilin-like"/>
    <property type="match status" value="1"/>
</dbReference>
<comment type="caution">
    <text evidence="6">The sequence shown here is derived from an EMBL/GenBank/DDBJ whole genome shotgun (WGS) entry which is preliminary data.</text>
</comment>
<dbReference type="EC" id="5.2.1.8" evidence="1"/>
<dbReference type="PANTHER" id="PTHR45625:SF4">
    <property type="entry name" value="PEPTIDYLPROLYL ISOMERASE DOMAIN AND WD REPEAT-CONTAINING PROTEIN 1"/>
    <property type="match status" value="1"/>
</dbReference>
<evidence type="ECO:0000313" key="7">
    <source>
        <dbReference type="Proteomes" id="UP000679691"/>
    </source>
</evidence>
<evidence type="ECO:0000313" key="6">
    <source>
        <dbReference type="EMBL" id="MBP3944496.1"/>
    </source>
</evidence>
<name>A0A8T4HED2_9SPHI</name>
<feature type="domain" description="PPIase cyclophilin-type" evidence="5">
    <location>
        <begin position="33"/>
        <end position="211"/>
    </location>
</feature>
<evidence type="ECO:0000256" key="1">
    <source>
        <dbReference type="ARBA" id="ARBA00013194"/>
    </source>
</evidence>
<evidence type="ECO:0000256" key="3">
    <source>
        <dbReference type="ARBA" id="ARBA00023235"/>
    </source>
</evidence>
<keyword evidence="3 6" id="KW-0413">Isomerase</keyword>
<keyword evidence="2" id="KW-0697">Rotamase</keyword>
<dbReference type="GO" id="GO:0003755">
    <property type="term" value="F:peptidyl-prolyl cis-trans isomerase activity"/>
    <property type="evidence" value="ECO:0007669"/>
    <property type="project" value="UniProtKB-KW"/>
</dbReference>
<dbReference type="AlphaFoldDB" id="A0A8T4HED2"/>
<dbReference type="PANTHER" id="PTHR45625">
    <property type="entry name" value="PEPTIDYL-PROLYL CIS-TRANS ISOMERASE-RELATED"/>
    <property type="match status" value="1"/>
</dbReference>
<feature type="signal peptide" evidence="4">
    <location>
        <begin position="1"/>
        <end position="21"/>
    </location>
</feature>
<dbReference type="PROSITE" id="PS50072">
    <property type="entry name" value="CSA_PPIASE_2"/>
    <property type="match status" value="1"/>
</dbReference>
<dbReference type="InterPro" id="IPR044666">
    <property type="entry name" value="Cyclophilin_A-like"/>
</dbReference>
<proteinExistence type="predicted"/>
<sequence>MKALFISMLAVFVLNLSNGSAQTHRVKFATSKGDFIVLLYDKTPAHRDLFLKLVAAGDYKQQLFNRVVKQFVNQGGLLDETTLALEAAAKQPVVRLPAEIVPEYFHKKGALGAGRDDNPQKASYVKQPYFVIGKVYTDAELDSLEIKKGIRYSAVQRAAYKSIGGAARLDGDYTVYGEVVEGLDVVEKINNVSTDKSDAPVEPIVFSVTLL</sequence>
<keyword evidence="7" id="KW-1185">Reference proteome</keyword>
<evidence type="ECO:0000256" key="4">
    <source>
        <dbReference type="SAM" id="SignalP"/>
    </source>
</evidence>
<reference evidence="6" key="1">
    <citation type="submission" date="2021-03" db="EMBL/GenBank/DDBJ databases">
        <authorList>
            <person name="Lu T."/>
            <person name="Wang Q."/>
            <person name="Han X."/>
        </authorList>
    </citation>
    <scope>NUCLEOTIDE SEQUENCE</scope>
    <source>
        <strain evidence="6">WQ 2009</strain>
    </source>
</reference>
<dbReference type="InterPro" id="IPR029000">
    <property type="entry name" value="Cyclophilin-like_dom_sf"/>
</dbReference>
<accession>A0A8T4HED2</accession>
<organism evidence="6 7">
    <name type="scientific">Rhinopithecimicrobium faecis</name>
    <dbReference type="NCBI Taxonomy" id="2820698"/>
    <lineage>
        <taxon>Bacteria</taxon>
        <taxon>Pseudomonadati</taxon>
        <taxon>Bacteroidota</taxon>
        <taxon>Sphingobacteriia</taxon>
        <taxon>Sphingobacteriales</taxon>
        <taxon>Sphingobacteriaceae</taxon>
        <taxon>Rhinopithecimicrobium</taxon>
    </lineage>
</organism>
<feature type="chain" id="PRO_5035880179" description="peptidylprolyl isomerase" evidence="4">
    <location>
        <begin position="22"/>
        <end position="211"/>
    </location>
</feature>